<reference evidence="3 4" key="1">
    <citation type="submission" date="2020-04" db="EMBL/GenBank/DDBJ databases">
        <title>Perkinsus olseni comparative genomics.</title>
        <authorList>
            <person name="Bogema D.R."/>
        </authorList>
    </citation>
    <scope>NUCLEOTIDE SEQUENCE [LARGE SCALE GENOMIC DNA]</scope>
    <source>
        <strain evidence="3">00978-12</strain>
    </source>
</reference>
<evidence type="ECO:0000256" key="2">
    <source>
        <dbReference type="SAM" id="MobiDB-lite"/>
    </source>
</evidence>
<comment type="caution">
    <text evidence="3">The sequence shown here is derived from an EMBL/GenBank/DDBJ whole genome shotgun (WGS) entry which is preliminary data.</text>
</comment>
<protein>
    <submittedName>
        <fullName evidence="3">Uncharacterized protein</fullName>
    </submittedName>
</protein>
<dbReference type="OrthoDB" id="10379220at2759"/>
<feature type="coiled-coil region" evidence="1">
    <location>
        <begin position="287"/>
        <end position="424"/>
    </location>
</feature>
<feature type="region of interest" description="Disordered" evidence="2">
    <location>
        <begin position="206"/>
        <end position="232"/>
    </location>
</feature>
<gene>
    <name evidence="3" type="ORF">FOZ60_009873</name>
</gene>
<evidence type="ECO:0000313" key="4">
    <source>
        <dbReference type="Proteomes" id="UP000541610"/>
    </source>
</evidence>
<feature type="coiled-coil region" evidence="1">
    <location>
        <begin position="467"/>
        <end position="616"/>
    </location>
</feature>
<dbReference type="EMBL" id="JABANP010000004">
    <property type="protein sequence ID" value="KAF4697249.1"/>
    <property type="molecule type" value="Genomic_DNA"/>
</dbReference>
<feature type="compositionally biased region" description="Basic and acidic residues" evidence="2">
    <location>
        <begin position="206"/>
        <end position="224"/>
    </location>
</feature>
<dbReference type="Proteomes" id="UP000541610">
    <property type="component" value="Unassembled WGS sequence"/>
</dbReference>
<feature type="coiled-coil region" evidence="1">
    <location>
        <begin position="653"/>
        <end position="701"/>
    </location>
</feature>
<feature type="region of interest" description="Disordered" evidence="2">
    <location>
        <begin position="113"/>
        <end position="141"/>
    </location>
</feature>
<sequence>MPTASSAAQDGVHSGGKDRTLNIEIVLHKSARKGKSGGKWRVNPNATLSIGEDASAGPRWRRPTPLEVVVDDHDQEKGDGAQVVSPASTLPAMGVNYFSGSTGQDDVVRARTPSPVKASPASIRNVTSPSKAKCASSSTGSREKLELMRRRVFGGSGHQQLQLLCSSFSPTNTSFREHEGALVTPQAAEATDELTRRNNRLQAELEKGRRSRREAMEASYRRSALENSQRAVRERTELTDMKQENYRLQAQVKVLEEHQARAVEERGRGHLKGAARQDEDISLITEREFTRNRLEAAEARCADLQAEVELLRIGSQKVRVMEGELASLSTEVDRLSEELEEERRNSRRLAACGQGRAVEGETRVLKERIAELEYLNTRAEKELEAATAAAKVEAGRVRELQDTLRIERGKVSELEVLLDTAKEEIRLSSASTESLQHQSIRDQSFAVKAEMELSKRREQLIETRKLLRGKDQELHEASAALRGAEERCQRLESRAEAAEKEVEVTRRQVEEFRQRVKDLKLELSSLSQHVDRKTAELASVMIERDELSYKLEAANEKLSSATEQMGILKAAVAQESSQRQLLTLQHHGLREECDRLQSTVEKLDQINTENMLAEKRVREYGDISGDRISTVASLGRSQRHVIDYARQMVTMSLEDYNAEAARVAELTDQLSAERRQLERHLEEVRRLTAEKERLRAALQSRPDSYGDQAAVGDARPSVLVKSGEDSTAERPAAGHITSALPKPKISVHASKLSITSHSPERRGDPAGADTNRARPLPIPHDPHRVSSVSLLETRPLLPPNLGSPSPASSVLSDHHDRHFSRTVN</sequence>
<organism evidence="3 4">
    <name type="scientific">Perkinsus olseni</name>
    <name type="common">Perkinsus atlanticus</name>
    <dbReference type="NCBI Taxonomy" id="32597"/>
    <lineage>
        <taxon>Eukaryota</taxon>
        <taxon>Sar</taxon>
        <taxon>Alveolata</taxon>
        <taxon>Perkinsozoa</taxon>
        <taxon>Perkinsea</taxon>
        <taxon>Perkinsida</taxon>
        <taxon>Perkinsidae</taxon>
        <taxon>Perkinsus</taxon>
    </lineage>
</organism>
<feature type="region of interest" description="Disordered" evidence="2">
    <location>
        <begin position="1"/>
        <end position="20"/>
    </location>
</feature>
<proteinExistence type="predicted"/>
<keyword evidence="1" id="KW-0175">Coiled coil</keyword>
<accession>A0A7J6PMB2</accession>
<feature type="region of interest" description="Disordered" evidence="2">
    <location>
        <begin position="32"/>
        <end position="60"/>
    </location>
</feature>
<name>A0A7J6PMB2_PEROL</name>
<feature type="compositionally biased region" description="Low complexity" evidence="2">
    <location>
        <begin position="799"/>
        <end position="809"/>
    </location>
</feature>
<evidence type="ECO:0000313" key="3">
    <source>
        <dbReference type="EMBL" id="KAF4697249.1"/>
    </source>
</evidence>
<evidence type="ECO:0000256" key="1">
    <source>
        <dbReference type="SAM" id="Coils"/>
    </source>
</evidence>
<dbReference type="Gene3D" id="1.20.120.330">
    <property type="entry name" value="Nucleotidyltransferases domain 2"/>
    <property type="match status" value="1"/>
</dbReference>
<dbReference type="AlphaFoldDB" id="A0A7J6PMB2"/>
<feature type="region of interest" description="Disordered" evidence="2">
    <location>
        <begin position="720"/>
        <end position="824"/>
    </location>
</feature>
<feature type="compositionally biased region" description="Polar residues" evidence="2">
    <location>
        <begin position="122"/>
        <end position="140"/>
    </location>
</feature>